<dbReference type="InterPro" id="IPR047233">
    <property type="entry name" value="UAH_cupin"/>
</dbReference>
<gene>
    <name evidence="5" type="ORF">BKA55DRAFT_508611</name>
</gene>
<dbReference type="InterPro" id="IPR007247">
    <property type="entry name" value="Ureidogly_lyase"/>
</dbReference>
<dbReference type="EMBL" id="JAGMUX010000006">
    <property type="protein sequence ID" value="KAH7255605.1"/>
    <property type="molecule type" value="Genomic_DNA"/>
</dbReference>
<protein>
    <submittedName>
        <fullName evidence="5">Ureidoglycolate hydrolase-domain-containing protein</fullName>
    </submittedName>
</protein>
<dbReference type="InterPro" id="IPR009097">
    <property type="entry name" value="Cyclic_Pdiesterase"/>
</dbReference>
<evidence type="ECO:0000256" key="4">
    <source>
        <dbReference type="ARBA" id="ARBA00047684"/>
    </source>
</evidence>
<dbReference type="GO" id="GO:0004848">
    <property type="term" value="F:ureidoglycolate hydrolase activity"/>
    <property type="evidence" value="ECO:0007669"/>
    <property type="project" value="InterPro"/>
</dbReference>
<proteinExistence type="predicted"/>
<evidence type="ECO:0000256" key="2">
    <source>
        <dbReference type="ARBA" id="ARBA00022631"/>
    </source>
</evidence>
<dbReference type="GO" id="GO:0050385">
    <property type="term" value="F:ureidoglycolate lyase activity"/>
    <property type="evidence" value="ECO:0007669"/>
    <property type="project" value="UniProtKB-EC"/>
</dbReference>
<dbReference type="GO" id="GO:0006144">
    <property type="term" value="P:purine nucleobase metabolic process"/>
    <property type="evidence" value="ECO:0007669"/>
    <property type="project" value="UniProtKB-KW"/>
</dbReference>
<dbReference type="SUPFAM" id="SSF55144">
    <property type="entry name" value="LigT-like"/>
    <property type="match status" value="1"/>
</dbReference>
<dbReference type="RefSeq" id="XP_046051174.1">
    <property type="nucleotide sequence ID" value="XM_046187451.1"/>
</dbReference>
<keyword evidence="6" id="KW-1185">Reference proteome</keyword>
<dbReference type="PANTHER" id="PTHR21221">
    <property type="entry name" value="UREIDOGLYCOLATE HYDROLASE"/>
    <property type="match status" value="1"/>
</dbReference>
<accession>A0A9P9HDP5</accession>
<sequence>MSVKVNVENLSLRIRATPLTQEEFAPFGDVVSNPRPSLLPSKHASEGGSLPYNGTTANQGTAIRYADVSKPQDLLSQAPSSNSRLIMSQFVCEARTLAPASDDASQNEFAVNILERHPFTSQTFAPLASTASSYLIIVAPSLPPSPQDDGLPVPSGEGLPGRGLPDLKGLRAFVATDRQAVTYAAGTWHAPMVALGKKETTLDFLVIQFSSGVDIQDCQIVTFEGQDSKEPDIKVRVPRGGRSGPFVNQSIVFVESGGNIANQLTVATSSKMVARFEAAEARNKLEDLSGIQLEPGENPYNALIKACNNEPAEIQTLYSVHRTKRNGQQVEKFLSSDFKELVIDQTLLRLEDPTVEPGFRDNRNCLVIWARPPDHVIRLASKVNELLKKAAPSVWLMPSHRMHLTTLEVAFSKTPQEIAAFVSTLRPAIPDIVNYPYHHRSRLVKPMVSYDLSAFALSFLPASGEATLSPPLTEPVVTEGVIQGDDYTYHHLRRDVYDKVQESGVVVGSRYQVPSAHITLGRYLNHDDHDTPEKRAAWVQAIDEVNAWLEKEVWDNPDSEYNAGEWLIGHERGLDARNGTLWYGGGKTIMLGEGF</sequence>
<evidence type="ECO:0000256" key="3">
    <source>
        <dbReference type="ARBA" id="ARBA00023239"/>
    </source>
</evidence>
<dbReference type="OrthoDB" id="2967263at2759"/>
<evidence type="ECO:0000256" key="1">
    <source>
        <dbReference type="ARBA" id="ARBA00011738"/>
    </source>
</evidence>
<organism evidence="5 6">
    <name type="scientific">Fusarium redolens</name>
    <dbReference type="NCBI Taxonomy" id="48865"/>
    <lineage>
        <taxon>Eukaryota</taxon>
        <taxon>Fungi</taxon>
        <taxon>Dikarya</taxon>
        <taxon>Ascomycota</taxon>
        <taxon>Pezizomycotina</taxon>
        <taxon>Sordariomycetes</taxon>
        <taxon>Hypocreomycetidae</taxon>
        <taxon>Hypocreales</taxon>
        <taxon>Nectriaceae</taxon>
        <taxon>Fusarium</taxon>
        <taxon>Fusarium redolens species complex</taxon>
    </lineage>
</organism>
<dbReference type="PANTHER" id="PTHR21221:SF1">
    <property type="entry name" value="UREIDOGLYCOLATE LYASE"/>
    <property type="match status" value="1"/>
</dbReference>
<keyword evidence="2" id="KW-0659">Purine metabolism</keyword>
<keyword evidence="3" id="KW-0456">Lyase</keyword>
<keyword evidence="5" id="KW-0378">Hydrolase</keyword>
<dbReference type="InterPro" id="IPR024060">
    <property type="entry name" value="Ureidoglycolate_lyase_dom_sf"/>
</dbReference>
<reference evidence="5" key="1">
    <citation type="journal article" date="2021" name="Nat. Commun.">
        <title>Genetic determinants of endophytism in the Arabidopsis root mycobiome.</title>
        <authorList>
            <person name="Mesny F."/>
            <person name="Miyauchi S."/>
            <person name="Thiergart T."/>
            <person name="Pickel B."/>
            <person name="Atanasova L."/>
            <person name="Karlsson M."/>
            <person name="Huettel B."/>
            <person name="Barry K.W."/>
            <person name="Haridas S."/>
            <person name="Chen C."/>
            <person name="Bauer D."/>
            <person name="Andreopoulos W."/>
            <person name="Pangilinan J."/>
            <person name="LaButti K."/>
            <person name="Riley R."/>
            <person name="Lipzen A."/>
            <person name="Clum A."/>
            <person name="Drula E."/>
            <person name="Henrissat B."/>
            <person name="Kohler A."/>
            <person name="Grigoriev I.V."/>
            <person name="Martin F.M."/>
            <person name="Hacquard S."/>
        </authorList>
    </citation>
    <scope>NUCLEOTIDE SEQUENCE</scope>
    <source>
        <strain evidence="5">MPI-CAGE-AT-0023</strain>
    </source>
</reference>
<evidence type="ECO:0000313" key="5">
    <source>
        <dbReference type="EMBL" id="KAH7255605.1"/>
    </source>
</evidence>
<dbReference type="Proteomes" id="UP000720189">
    <property type="component" value="Unassembled WGS sequence"/>
</dbReference>
<dbReference type="GeneID" id="70217405"/>
<dbReference type="Gene3D" id="2.60.120.480">
    <property type="entry name" value="Ureidoglycolate hydrolase"/>
    <property type="match status" value="1"/>
</dbReference>
<name>A0A9P9HDP5_FUSRE</name>
<dbReference type="GO" id="GO:0000256">
    <property type="term" value="P:allantoin catabolic process"/>
    <property type="evidence" value="ECO:0007669"/>
    <property type="project" value="InterPro"/>
</dbReference>
<comment type="catalytic activity">
    <reaction evidence="4">
        <text>(S)-ureidoglycolate = urea + glyoxylate</text>
        <dbReference type="Rhea" id="RHEA:11304"/>
        <dbReference type="ChEBI" id="CHEBI:16199"/>
        <dbReference type="ChEBI" id="CHEBI:36655"/>
        <dbReference type="ChEBI" id="CHEBI:57296"/>
        <dbReference type="EC" id="4.3.2.3"/>
    </reaction>
</comment>
<dbReference type="Pfam" id="PF04115">
    <property type="entry name" value="Ureidogly_lyase"/>
    <property type="match status" value="1"/>
</dbReference>
<comment type="subunit">
    <text evidence="1">Homodimer.</text>
</comment>
<dbReference type="InterPro" id="IPR011051">
    <property type="entry name" value="RmlC_Cupin_sf"/>
</dbReference>
<dbReference type="SUPFAM" id="SSF51182">
    <property type="entry name" value="RmlC-like cupins"/>
    <property type="match status" value="1"/>
</dbReference>
<dbReference type="CDD" id="cd20298">
    <property type="entry name" value="cupin_UAH"/>
    <property type="match status" value="1"/>
</dbReference>
<evidence type="ECO:0000313" key="6">
    <source>
        <dbReference type="Proteomes" id="UP000720189"/>
    </source>
</evidence>
<dbReference type="AlphaFoldDB" id="A0A9P9HDP5"/>
<comment type="caution">
    <text evidence="5">The sequence shown here is derived from an EMBL/GenBank/DDBJ whole genome shotgun (WGS) entry which is preliminary data.</text>
</comment>